<dbReference type="EMBL" id="QGKX02000088">
    <property type="protein sequence ID" value="KAF3584139.1"/>
    <property type="molecule type" value="Genomic_DNA"/>
</dbReference>
<reference evidence="8" key="1">
    <citation type="submission" date="2019-12" db="EMBL/GenBank/DDBJ databases">
        <title>Genome sequencing and annotation of Brassica cretica.</title>
        <authorList>
            <person name="Studholme D.J."/>
            <person name="Sarris P."/>
        </authorList>
    </citation>
    <scope>NUCLEOTIDE SEQUENCE</scope>
    <source>
        <strain evidence="8">PFS-109/04</strain>
        <tissue evidence="8">Leaf</tissue>
    </source>
</reference>
<evidence type="ECO:0000256" key="4">
    <source>
        <dbReference type="PROSITE-ProRule" id="PRU01131"/>
    </source>
</evidence>
<feature type="compositionally biased region" description="Polar residues" evidence="5">
    <location>
        <begin position="87"/>
        <end position="109"/>
    </location>
</feature>
<comment type="caution">
    <text evidence="8">The sequence shown here is derived from an EMBL/GenBank/DDBJ whole genome shotgun (WGS) entry which is preliminary data.</text>
</comment>
<dbReference type="PANTHER" id="PTHR47208">
    <property type="entry name" value="OS02G0174800 PROTEIN"/>
    <property type="match status" value="1"/>
</dbReference>
<dbReference type="GO" id="GO:0008270">
    <property type="term" value="F:zinc ion binding"/>
    <property type="evidence" value="ECO:0007669"/>
    <property type="project" value="UniProtKB-KW"/>
</dbReference>
<evidence type="ECO:0000256" key="5">
    <source>
        <dbReference type="SAM" id="MobiDB-lite"/>
    </source>
</evidence>
<evidence type="ECO:0000256" key="2">
    <source>
        <dbReference type="ARBA" id="ARBA00022723"/>
    </source>
</evidence>
<sequence>MRRGSTSLLFSFLLLKLFIMLLSNSHMVVPGYRSIISPGNFTTSPRGPLDMKLPSPGSTKRYDDGGVGLGIVAALEKSGSIMRLNRQDQISSSRQNPVYYSGSGSNRSNPVHCPRRNQFQAEIELSEEYTCVTSRRDGVSKVYYNDEKFEFRDDRSEGDRRERRLDKSTETAEESAAKKRDVLMKDSQEFLSLCCLCKKKLRGKDIYMYKGVRGFCSKECRSVRIMEDNIDAQHKSTSIEVLSSRCTGGQVSPAGIFVI</sequence>
<dbReference type="PANTHER" id="PTHR47208:SF13">
    <property type="entry name" value="FLZ-TYPE DOMAIN-CONTAINING PROTEIN"/>
    <property type="match status" value="1"/>
</dbReference>
<name>A0A8S9RW58_BRACR</name>
<dbReference type="Pfam" id="PF04570">
    <property type="entry name" value="zf-FLZ"/>
    <property type="match status" value="1"/>
</dbReference>
<keyword evidence="6" id="KW-0732">Signal</keyword>
<protein>
    <recommendedName>
        <fullName evidence="7">FLZ-type domain-containing protein</fullName>
    </recommendedName>
</protein>
<dbReference type="InterPro" id="IPR007650">
    <property type="entry name" value="Zf-FLZ_dom"/>
</dbReference>
<proteinExistence type="inferred from homology"/>
<comment type="similarity">
    <text evidence="1">Belongs to the FLZ family.</text>
</comment>
<evidence type="ECO:0000256" key="3">
    <source>
        <dbReference type="ARBA" id="ARBA00022771"/>
    </source>
</evidence>
<evidence type="ECO:0000313" key="9">
    <source>
        <dbReference type="Proteomes" id="UP000712600"/>
    </source>
</evidence>
<feature type="region of interest" description="Disordered" evidence="5">
    <location>
        <begin position="153"/>
        <end position="176"/>
    </location>
</feature>
<accession>A0A8S9RW58</accession>
<dbReference type="InterPro" id="IPR044604">
    <property type="entry name" value="FLZ12/13/14"/>
</dbReference>
<feature type="signal peptide" evidence="6">
    <location>
        <begin position="1"/>
        <end position="25"/>
    </location>
</feature>
<dbReference type="Proteomes" id="UP000712600">
    <property type="component" value="Unassembled WGS sequence"/>
</dbReference>
<gene>
    <name evidence="8" type="ORF">F2Q69_00027095</name>
</gene>
<dbReference type="PROSITE" id="PS51795">
    <property type="entry name" value="ZF_FLZ"/>
    <property type="match status" value="1"/>
</dbReference>
<keyword evidence="3" id="KW-0863">Zinc-finger</keyword>
<dbReference type="AlphaFoldDB" id="A0A8S9RW58"/>
<evidence type="ECO:0000259" key="7">
    <source>
        <dbReference type="PROSITE" id="PS51795"/>
    </source>
</evidence>
<evidence type="ECO:0000313" key="8">
    <source>
        <dbReference type="EMBL" id="KAF3584139.1"/>
    </source>
</evidence>
<feature type="zinc finger region" description="FLZ-type" evidence="4">
    <location>
        <begin position="189"/>
        <end position="232"/>
    </location>
</feature>
<feature type="chain" id="PRO_5035788560" description="FLZ-type domain-containing protein" evidence="6">
    <location>
        <begin position="26"/>
        <end position="259"/>
    </location>
</feature>
<feature type="region of interest" description="Disordered" evidence="5">
    <location>
        <begin position="87"/>
        <end position="112"/>
    </location>
</feature>
<keyword evidence="2" id="KW-0479">Metal-binding</keyword>
<feature type="domain" description="FLZ-type" evidence="7">
    <location>
        <begin position="189"/>
        <end position="232"/>
    </location>
</feature>
<evidence type="ECO:0000256" key="6">
    <source>
        <dbReference type="SAM" id="SignalP"/>
    </source>
</evidence>
<organism evidence="8 9">
    <name type="scientific">Brassica cretica</name>
    <name type="common">Mustard</name>
    <dbReference type="NCBI Taxonomy" id="69181"/>
    <lineage>
        <taxon>Eukaryota</taxon>
        <taxon>Viridiplantae</taxon>
        <taxon>Streptophyta</taxon>
        <taxon>Embryophyta</taxon>
        <taxon>Tracheophyta</taxon>
        <taxon>Spermatophyta</taxon>
        <taxon>Magnoliopsida</taxon>
        <taxon>eudicotyledons</taxon>
        <taxon>Gunneridae</taxon>
        <taxon>Pentapetalae</taxon>
        <taxon>rosids</taxon>
        <taxon>malvids</taxon>
        <taxon>Brassicales</taxon>
        <taxon>Brassicaceae</taxon>
        <taxon>Brassiceae</taxon>
        <taxon>Brassica</taxon>
    </lineage>
</organism>
<evidence type="ECO:0000256" key="1">
    <source>
        <dbReference type="ARBA" id="ARBA00009374"/>
    </source>
</evidence>
<keyword evidence="3" id="KW-0862">Zinc</keyword>